<comment type="caution">
    <text evidence="1">The sequence shown here is derived from an EMBL/GenBank/DDBJ whole genome shotgun (WGS) entry which is preliminary data.</text>
</comment>
<proteinExistence type="predicted"/>
<name>A0A7C3VTU9_9CYAN</name>
<dbReference type="AlphaFoldDB" id="A0A7C3VTU9"/>
<protein>
    <submittedName>
        <fullName evidence="1">Uncharacterized protein</fullName>
    </submittedName>
</protein>
<evidence type="ECO:0000313" key="1">
    <source>
        <dbReference type="EMBL" id="HGG03711.1"/>
    </source>
</evidence>
<accession>A0A7C3VTU9</accession>
<reference evidence="1" key="1">
    <citation type="journal article" date="2020" name="mSystems">
        <title>Genome- and Community-Level Interaction Insights into Carbon Utilization and Element Cycling Functions of Hydrothermarchaeota in Hydrothermal Sediment.</title>
        <authorList>
            <person name="Zhou Z."/>
            <person name="Liu Y."/>
            <person name="Xu W."/>
            <person name="Pan J."/>
            <person name="Luo Z.H."/>
            <person name="Li M."/>
        </authorList>
    </citation>
    <scope>NUCLEOTIDE SEQUENCE [LARGE SCALE GENOMIC DNA]</scope>
    <source>
        <strain evidence="1">SpSt-374</strain>
    </source>
</reference>
<dbReference type="EMBL" id="DSPX01000254">
    <property type="protein sequence ID" value="HGG03711.1"/>
    <property type="molecule type" value="Genomic_DNA"/>
</dbReference>
<sequence>MPKIVCGNCSHILNISEISHENEFELLPSAQVDELLNEGLEKTMAYPDLPTKIAIFSDLWAEKTQTFWRCPHCGSLILSGADGRVETYVKR</sequence>
<gene>
    <name evidence="1" type="ORF">ENR15_24515</name>
</gene>
<organism evidence="1">
    <name type="scientific">Planktothricoides sp. SpSt-374</name>
    <dbReference type="NCBI Taxonomy" id="2282167"/>
    <lineage>
        <taxon>Bacteria</taxon>
        <taxon>Bacillati</taxon>
        <taxon>Cyanobacteriota</taxon>
        <taxon>Cyanophyceae</taxon>
        <taxon>Oscillatoriophycideae</taxon>
        <taxon>Oscillatoriales</taxon>
        <taxon>Oscillatoriaceae</taxon>
        <taxon>Planktothricoides</taxon>
    </lineage>
</organism>